<dbReference type="EMBL" id="CP002994">
    <property type="protein sequence ID" value="AEM83104.1"/>
    <property type="molecule type" value="Genomic_DNA"/>
</dbReference>
<dbReference type="RefSeq" id="WP_014056602.1">
    <property type="nucleotide sequence ID" value="NC_015957.1"/>
</dbReference>
<dbReference type="InterPro" id="IPR005746">
    <property type="entry name" value="Thioredoxin"/>
</dbReference>
<dbReference type="Proteomes" id="UP000008703">
    <property type="component" value="Chromosome"/>
</dbReference>
<dbReference type="eggNOG" id="COG3118">
    <property type="taxonomic scope" value="Bacteria"/>
</dbReference>
<dbReference type="AlphaFoldDB" id="G2NZ61"/>
<dbReference type="Gene3D" id="2.30.30.380">
    <property type="entry name" value="Zn-finger domain of Sec23/24"/>
    <property type="match status" value="1"/>
</dbReference>
<dbReference type="CDD" id="cd02947">
    <property type="entry name" value="TRX_family"/>
    <property type="match status" value="1"/>
</dbReference>
<organism evidence="8 9">
    <name type="scientific">Streptomyces violaceusniger (strain Tu 4113)</name>
    <dbReference type="NCBI Taxonomy" id="653045"/>
    <lineage>
        <taxon>Bacteria</taxon>
        <taxon>Bacillati</taxon>
        <taxon>Actinomycetota</taxon>
        <taxon>Actinomycetes</taxon>
        <taxon>Kitasatosporales</taxon>
        <taxon>Streptomycetaceae</taxon>
        <taxon>Streptomyces</taxon>
        <taxon>Streptomyces violaceusniger group</taxon>
    </lineage>
</organism>
<gene>
    <name evidence="8" type="ORF">Strvi_3431</name>
</gene>
<evidence type="ECO:0000256" key="4">
    <source>
        <dbReference type="ARBA" id="ARBA00023157"/>
    </source>
</evidence>
<evidence type="ECO:0000259" key="7">
    <source>
        <dbReference type="PROSITE" id="PS51352"/>
    </source>
</evidence>
<evidence type="ECO:0000256" key="1">
    <source>
        <dbReference type="ARBA" id="ARBA00008987"/>
    </source>
</evidence>
<dbReference type="GO" id="GO:0005737">
    <property type="term" value="C:cytoplasm"/>
    <property type="evidence" value="ECO:0007669"/>
    <property type="project" value="TreeGrafter"/>
</dbReference>
<dbReference type="Gene3D" id="3.40.30.10">
    <property type="entry name" value="Glutaredoxin"/>
    <property type="match status" value="1"/>
</dbReference>
<proteinExistence type="inferred from homology"/>
<protein>
    <recommendedName>
        <fullName evidence="6">Thioredoxin</fullName>
    </recommendedName>
</protein>
<comment type="similarity">
    <text evidence="1">Belongs to the thioredoxin family.</text>
</comment>
<keyword evidence="4" id="KW-1015">Disulfide bond</keyword>
<dbReference type="GO" id="GO:0015035">
    <property type="term" value="F:protein-disulfide reductase activity"/>
    <property type="evidence" value="ECO:0007669"/>
    <property type="project" value="UniProtKB-UniRule"/>
</dbReference>
<dbReference type="SUPFAM" id="SSF52833">
    <property type="entry name" value="Thioredoxin-like"/>
    <property type="match status" value="1"/>
</dbReference>
<sequence>MPSQTIKASTITCPTCGKTNKVPTAAEGRPRCGNCKNPLPWIVDAEERDFTEVAEQADPLVVVDLWATWCGPCRMVSPALEQVARELAGEIKLVKVDIDRNPRLAQRFEVQAVPTLLILDKGELVARRAGAAPAGALRSWIEQVMTGRDSKEG</sequence>
<dbReference type="PROSITE" id="PS00194">
    <property type="entry name" value="THIOREDOXIN_1"/>
    <property type="match status" value="1"/>
</dbReference>
<dbReference type="NCBIfam" id="TIGR01068">
    <property type="entry name" value="thioredoxin"/>
    <property type="match status" value="1"/>
</dbReference>
<dbReference type="HOGENOM" id="CLU_090389_10_0_11"/>
<dbReference type="Pfam" id="PF00085">
    <property type="entry name" value="Thioredoxin"/>
    <property type="match status" value="1"/>
</dbReference>
<dbReference type="PANTHER" id="PTHR45663:SF11">
    <property type="entry name" value="GEO12009P1"/>
    <property type="match status" value="1"/>
</dbReference>
<evidence type="ECO:0000256" key="6">
    <source>
        <dbReference type="NCBIfam" id="TIGR01068"/>
    </source>
</evidence>
<evidence type="ECO:0000256" key="5">
    <source>
        <dbReference type="ARBA" id="ARBA00023284"/>
    </source>
</evidence>
<dbReference type="PRINTS" id="PR00421">
    <property type="entry name" value="THIOREDOXIN"/>
</dbReference>
<name>G2NZ61_STRV4</name>
<dbReference type="InterPro" id="IPR036249">
    <property type="entry name" value="Thioredoxin-like_sf"/>
</dbReference>
<dbReference type="KEGG" id="svl:Strvi_3431"/>
<dbReference type="InterPro" id="IPR013766">
    <property type="entry name" value="Thioredoxin_domain"/>
</dbReference>
<dbReference type="PROSITE" id="PS51352">
    <property type="entry name" value="THIOREDOXIN_2"/>
    <property type="match status" value="1"/>
</dbReference>
<dbReference type="InterPro" id="IPR017937">
    <property type="entry name" value="Thioredoxin_CS"/>
</dbReference>
<keyword evidence="5" id="KW-0676">Redox-active center</keyword>
<dbReference type="PANTHER" id="PTHR45663">
    <property type="entry name" value="GEO12009P1"/>
    <property type="match status" value="1"/>
</dbReference>
<accession>G2NZ61</accession>
<reference evidence="8" key="1">
    <citation type="submission" date="2011-08" db="EMBL/GenBank/DDBJ databases">
        <title>Complete sequence of chromosome of Streptomyces violaceusniger Tu 4113.</title>
        <authorList>
            <consortium name="US DOE Joint Genome Institute"/>
            <person name="Lucas S."/>
            <person name="Han J."/>
            <person name="Lapidus A."/>
            <person name="Cheng J.-F."/>
            <person name="Goodwin L."/>
            <person name="Pitluck S."/>
            <person name="Peters L."/>
            <person name="Ivanova N."/>
            <person name="Daligault H."/>
            <person name="Detter J.C."/>
            <person name="Han C."/>
            <person name="Tapia R."/>
            <person name="Land M."/>
            <person name="Hauser L."/>
            <person name="Kyrpides N."/>
            <person name="Ivanova N."/>
            <person name="Pagani I."/>
            <person name="Hagen A."/>
            <person name="Katz L."/>
            <person name="Fiedler H.-P."/>
            <person name="Keasling J."/>
            <person name="Fortman J."/>
            <person name="Woyke T."/>
        </authorList>
    </citation>
    <scope>NUCLEOTIDE SEQUENCE [LARGE SCALE GENOMIC DNA]</scope>
    <source>
        <strain evidence="8">Tu 4113</strain>
    </source>
</reference>
<evidence type="ECO:0000256" key="2">
    <source>
        <dbReference type="ARBA" id="ARBA00022448"/>
    </source>
</evidence>
<keyword evidence="9" id="KW-1185">Reference proteome</keyword>
<keyword evidence="3" id="KW-0249">Electron transport</keyword>
<feature type="domain" description="Thioredoxin" evidence="7">
    <location>
        <begin position="2"/>
        <end position="146"/>
    </location>
</feature>
<dbReference type="FunFam" id="3.40.30.10:FF:000001">
    <property type="entry name" value="Thioredoxin"/>
    <property type="match status" value="1"/>
</dbReference>
<evidence type="ECO:0000256" key="3">
    <source>
        <dbReference type="ARBA" id="ARBA00022982"/>
    </source>
</evidence>
<keyword evidence="2" id="KW-0813">Transport</keyword>
<evidence type="ECO:0000313" key="9">
    <source>
        <dbReference type="Proteomes" id="UP000008703"/>
    </source>
</evidence>
<evidence type="ECO:0000313" key="8">
    <source>
        <dbReference type="EMBL" id="AEM83104.1"/>
    </source>
</evidence>